<evidence type="ECO:0000256" key="1">
    <source>
        <dbReference type="SAM" id="Phobius"/>
    </source>
</evidence>
<dbReference type="Proteomes" id="UP001180481">
    <property type="component" value="Chromosome"/>
</dbReference>
<keyword evidence="1" id="KW-1133">Transmembrane helix</keyword>
<evidence type="ECO:0000313" key="2">
    <source>
        <dbReference type="EMBL" id="WMW77369.1"/>
    </source>
</evidence>
<feature type="transmembrane region" description="Helical" evidence="1">
    <location>
        <begin position="274"/>
        <end position="291"/>
    </location>
</feature>
<feature type="transmembrane region" description="Helical" evidence="1">
    <location>
        <begin position="227"/>
        <end position="245"/>
    </location>
</feature>
<organism evidence="2 3">
    <name type="scientific">Flavobacterium nakdongensis</name>
    <dbReference type="NCBI Taxonomy" id="3073563"/>
    <lineage>
        <taxon>Bacteria</taxon>
        <taxon>Pseudomonadati</taxon>
        <taxon>Bacteroidota</taxon>
        <taxon>Flavobacteriia</taxon>
        <taxon>Flavobacteriales</taxon>
        <taxon>Flavobacteriaceae</taxon>
        <taxon>Flavobacterium</taxon>
    </lineage>
</organism>
<name>A0ABY9R880_9FLAO</name>
<protein>
    <submittedName>
        <fullName evidence="2">Uncharacterized protein</fullName>
    </submittedName>
</protein>
<evidence type="ECO:0000313" key="3">
    <source>
        <dbReference type="Proteomes" id="UP001180481"/>
    </source>
</evidence>
<feature type="transmembrane region" description="Helical" evidence="1">
    <location>
        <begin position="65"/>
        <end position="83"/>
    </location>
</feature>
<feature type="transmembrane region" description="Helical" evidence="1">
    <location>
        <begin position="252"/>
        <end position="268"/>
    </location>
</feature>
<keyword evidence="1" id="KW-0472">Membrane</keyword>
<reference evidence="2" key="1">
    <citation type="submission" date="2023-09" db="EMBL/GenBank/DDBJ databases">
        <title>Flavobacterium sp. 20NA77.7 isolated from freshwater.</title>
        <authorList>
            <person name="Le V."/>
            <person name="Ko S.-R."/>
            <person name="Ahn C.-Y."/>
            <person name="Oh H.-M."/>
        </authorList>
    </citation>
    <scope>NUCLEOTIDE SEQUENCE</scope>
    <source>
        <strain evidence="2">20NA77.7</strain>
    </source>
</reference>
<dbReference type="RefSeq" id="WP_309531744.1">
    <property type="nucleotide sequence ID" value="NZ_CP133721.1"/>
</dbReference>
<dbReference type="EMBL" id="CP133721">
    <property type="protein sequence ID" value="WMW77369.1"/>
    <property type="molecule type" value="Genomic_DNA"/>
</dbReference>
<proteinExistence type="predicted"/>
<sequence length="303" mass="34431">MKNYFSGLKDFLFSFLLATSVQSLITINSFISPGFKQNILNYIVIGGNDIENSVYRAIGFTSTSGAALSVVQFCGVFCGLVLLKYSNLTFFKSTLVWVSVLICLLSTFIIGRTGLICSLVSIFIFFLSTISFKKIMFFLITIIFITQINFIDILENQTQNIAGFKIDFYLNWIEDGLTIGDNNTVKAIQDMPIPPLSIRTILGTGEVFNPNTMKNASGNDCGYIQTYYSLGLVLAFLFYVGYFVFLFTKSKYNNLFIFNYLIVLMFIIEMKEPFIFKYVFPFFVLSLMLISNKKVKETKQFCV</sequence>
<gene>
    <name evidence="2" type="ORF">RF683_07695</name>
</gene>
<feature type="transmembrane region" description="Helical" evidence="1">
    <location>
        <begin position="95"/>
        <end position="128"/>
    </location>
</feature>
<accession>A0ABY9R880</accession>
<keyword evidence="1" id="KW-0812">Transmembrane</keyword>
<keyword evidence="3" id="KW-1185">Reference proteome</keyword>
<feature type="transmembrane region" description="Helical" evidence="1">
    <location>
        <begin position="12"/>
        <end position="31"/>
    </location>
</feature>